<gene>
    <name evidence="9" type="ORF">BJ878DRAFT_523335</name>
</gene>
<keyword evidence="6" id="KW-0539">Nucleus</keyword>
<dbReference type="InterPro" id="IPR022783">
    <property type="entry name" value="GCFC_dom"/>
</dbReference>
<evidence type="ECO:0000313" key="9">
    <source>
        <dbReference type="EMBL" id="KAG9240932.1"/>
    </source>
</evidence>
<feature type="region of interest" description="Disordered" evidence="7">
    <location>
        <begin position="261"/>
        <end position="323"/>
    </location>
</feature>
<comment type="caution">
    <text evidence="9">The sequence shown here is derived from an EMBL/GenBank/DDBJ whole genome shotgun (WGS) entry which is preliminary data.</text>
</comment>
<dbReference type="Pfam" id="PF12457">
    <property type="entry name" value="TIP_N"/>
    <property type="match status" value="1"/>
</dbReference>
<feature type="region of interest" description="Disordered" evidence="7">
    <location>
        <begin position="211"/>
        <end position="230"/>
    </location>
</feature>
<keyword evidence="10" id="KW-1185">Reference proteome</keyword>
<dbReference type="EMBL" id="MU254307">
    <property type="protein sequence ID" value="KAG9240932.1"/>
    <property type="molecule type" value="Genomic_DNA"/>
</dbReference>
<dbReference type="PANTHER" id="PTHR23329">
    <property type="entry name" value="TUFTELIN-INTERACTING PROTEIN 11-RELATED"/>
    <property type="match status" value="1"/>
</dbReference>
<evidence type="ECO:0000259" key="8">
    <source>
        <dbReference type="PROSITE" id="PS50174"/>
    </source>
</evidence>
<proteinExistence type="inferred from homology"/>
<feature type="compositionally biased region" description="Acidic residues" evidence="7">
    <location>
        <begin position="15"/>
        <end position="29"/>
    </location>
</feature>
<keyword evidence="3" id="KW-0507">mRNA processing</keyword>
<feature type="compositionally biased region" description="Acidic residues" evidence="7">
    <location>
        <begin position="91"/>
        <end position="114"/>
    </location>
</feature>
<feature type="domain" description="G-patch" evidence="8">
    <location>
        <begin position="227"/>
        <end position="273"/>
    </location>
</feature>
<feature type="compositionally biased region" description="Basic and acidic residues" evidence="7">
    <location>
        <begin position="271"/>
        <end position="285"/>
    </location>
</feature>
<dbReference type="AlphaFoldDB" id="A0A9P7YX05"/>
<evidence type="ECO:0000256" key="7">
    <source>
        <dbReference type="SAM" id="MobiDB-lite"/>
    </source>
</evidence>
<dbReference type="PROSITE" id="PS50174">
    <property type="entry name" value="G_PATCH"/>
    <property type="match status" value="1"/>
</dbReference>
<feature type="region of interest" description="Disordered" evidence="7">
    <location>
        <begin position="1"/>
        <end position="187"/>
    </location>
</feature>
<dbReference type="GO" id="GO:0071008">
    <property type="term" value="C:U2-type post-mRNA release spliceosomal complex"/>
    <property type="evidence" value="ECO:0007669"/>
    <property type="project" value="TreeGrafter"/>
</dbReference>
<accession>A0A9P7YX05</accession>
<dbReference type="Proteomes" id="UP000887226">
    <property type="component" value="Unassembled WGS sequence"/>
</dbReference>
<dbReference type="SMART" id="SM00443">
    <property type="entry name" value="G_patch"/>
    <property type="match status" value="1"/>
</dbReference>
<evidence type="ECO:0000256" key="3">
    <source>
        <dbReference type="ARBA" id="ARBA00022664"/>
    </source>
</evidence>
<protein>
    <submittedName>
        <fullName evidence="9">GC-rich sequence DNA-binding factor-like protein-domain-containing protein</fullName>
    </submittedName>
</protein>
<sequence>MSSMHTFARDSSSESSEDDGDFADPSADNEEFRDFNPRKRRRTGRDAKESAALGIFGSESEDDGPGKRWKRKTLRSRGVGFVSTGQKKLDDDDDEDEDEDYDEMKDAKDDEEEDVPKSGLGSGFGASRVLGFQPATKDAEKQKPTTGSGLGFGTSRDSGSSASTPNKSKISGFSRGTPLGKGFVPTSAATPILNENLDDETSTPKKVWRSAFDTPTAGHGAKTKTGPMSFGERMMAKHGWEKGKGLGKEGQGRTGIIETQLRPQGAGLGAVREKGKQEKEEEKRQAMLKGEVYEDSDEELRKKKARRPKISGSGGISGVSTPKRVKPKFRTVQEMEKAAPGLKIPDSFASILDMTGPDKKLLTTTSGLMTPTTGSESLEHAESRKLARRAQSDMSAFVEEWKSLQERKAYNELQAFEKRQEIEAAKQGLEQVREFAQAVSTITAFQRSEFNEWGSIYQALLSVTESGNSATDGSSTADVIAAGGAIHNLTQYNEIISNIAISAIHPFLRKCAQSWKPLADPKLGDMVPSLLNIRQVLGVDEARVRIKATTPYETMMHQIIFPKIASAVMQSWNVQDPAPLLTLLDTWKDLLPAFVRAQVIDQAVVAKLNDAVSNWKPRNSRSRELPHLWLFPWLQYLAPHHADPASKNGLVTDVKRKFRQLIDSWDFSKGVIPGLQQWREVLRPNSKKDMWTPLIMNHILPRMAQYLKDPQNFVVDPQDQEPYLKALYGAFAWQDILGAKAVGQVIVETVFPVWHSVLHQWLTGESRNYEEIGQWFQWWSDDVFPEAIKSLKSIQQEFQKGTHMINHALDLGSHAASTLPVPSYMPLRPPLQKSRSPTPTPAATPVPVGISFRDRVEEWCQENDIFFVPERKVMHVQGPLYRITAAGDGKNGGVHVYFKGDRLLVVQKTEDMAIDWENEVAKDALIGMAHHNVR</sequence>
<dbReference type="InterPro" id="IPR045211">
    <property type="entry name" value="TFP11/STIP/Ntr1"/>
</dbReference>
<keyword evidence="9" id="KW-0238">DNA-binding</keyword>
<comment type="similarity">
    <text evidence="2">Belongs to the TFP11/STIP family.</text>
</comment>
<dbReference type="PANTHER" id="PTHR23329:SF1">
    <property type="entry name" value="TUFTELIN-INTERACTING PROTEIN 11"/>
    <property type="match status" value="1"/>
</dbReference>
<dbReference type="Pfam" id="PF07842">
    <property type="entry name" value="GCFC"/>
    <property type="match status" value="1"/>
</dbReference>
<evidence type="ECO:0000256" key="4">
    <source>
        <dbReference type="ARBA" id="ARBA00022728"/>
    </source>
</evidence>
<dbReference type="GO" id="GO:0000390">
    <property type="term" value="P:spliceosomal complex disassembly"/>
    <property type="evidence" value="ECO:0007669"/>
    <property type="project" value="InterPro"/>
</dbReference>
<dbReference type="Pfam" id="PF01585">
    <property type="entry name" value="G-patch"/>
    <property type="match status" value="1"/>
</dbReference>
<dbReference type="OrthoDB" id="10264588at2759"/>
<feature type="compositionally biased region" description="Polar residues" evidence="7">
    <location>
        <begin position="155"/>
        <end position="171"/>
    </location>
</feature>
<name>A0A9P7YX05_9HELO</name>
<keyword evidence="4" id="KW-0747">Spliceosome</keyword>
<dbReference type="InterPro" id="IPR022159">
    <property type="entry name" value="STIP/TFIP11_N"/>
</dbReference>
<evidence type="ECO:0000256" key="2">
    <source>
        <dbReference type="ARBA" id="ARBA00010900"/>
    </source>
</evidence>
<evidence type="ECO:0000256" key="5">
    <source>
        <dbReference type="ARBA" id="ARBA00023187"/>
    </source>
</evidence>
<organism evidence="9 10">
    <name type="scientific">Calycina marina</name>
    <dbReference type="NCBI Taxonomy" id="1763456"/>
    <lineage>
        <taxon>Eukaryota</taxon>
        <taxon>Fungi</taxon>
        <taxon>Dikarya</taxon>
        <taxon>Ascomycota</taxon>
        <taxon>Pezizomycotina</taxon>
        <taxon>Leotiomycetes</taxon>
        <taxon>Helotiales</taxon>
        <taxon>Pezizellaceae</taxon>
        <taxon>Calycina</taxon>
    </lineage>
</organism>
<evidence type="ECO:0000256" key="1">
    <source>
        <dbReference type="ARBA" id="ARBA00004123"/>
    </source>
</evidence>
<dbReference type="InterPro" id="IPR000467">
    <property type="entry name" value="G_patch_dom"/>
</dbReference>
<keyword evidence="5" id="KW-0508">mRNA splicing</keyword>
<comment type="subcellular location">
    <subcellularLocation>
        <location evidence="1">Nucleus</location>
    </subcellularLocation>
</comment>
<dbReference type="GO" id="GO:0003677">
    <property type="term" value="F:DNA binding"/>
    <property type="evidence" value="ECO:0007669"/>
    <property type="project" value="UniProtKB-KW"/>
</dbReference>
<evidence type="ECO:0000256" key="6">
    <source>
        <dbReference type="ARBA" id="ARBA00023242"/>
    </source>
</evidence>
<evidence type="ECO:0000313" key="10">
    <source>
        <dbReference type="Proteomes" id="UP000887226"/>
    </source>
</evidence>
<reference evidence="9" key="1">
    <citation type="journal article" date="2021" name="IMA Fungus">
        <title>Genomic characterization of three marine fungi, including Emericellopsis atlantica sp. nov. with signatures of a generalist lifestyle and marine biomass degradation.</title>
        <authorList>
            <person name="Hagestad O.C."/>
            <person name="Hou L."/>
            <person name="Andersen J.H."/>
            <person name="Hansen E.H."/>
            <person name="Altermark B."/>
            <person name="Li C."/>
            <person name="Kuhnert E."/>
            <person name="Cox R.J."/>
            <person name="Crous P.W."/>
            <person name="Spatafora J.W."/>
            <person name="Lail K."/>
            <person name="Amirebrahimi M."/>
            <person name="Lipzen A."/>
            <person name="Pangilinan J."/>
            <person name="Andreopoulos W."/>
            <person name="Hayes R.D."/>
            <person name="Ng V."/>
            <person name="Grigoriev I.V."/>
            <person name="Jackson S.A."/>
            <person name="Sutton T.D.S."/>
            <person name="Dobson A.D.W."/>
            <person name="Rama T."/>
        </authorList>
    </citation>
    <scope>NUCLEOTIDE SEQUENCE</scope>
    <source>
        <strain evidence="9">TRa3180A</strain>
    </source>
</reference>